<keyword evidence="2" id="KW-0472">Membrane</keyword>
<evidence type="ECO:0000256" key="1">
    <source>
        <dbReference type="SAM" id="MobiDB-lite"/>
    </source>
</evidence>
<dbReference type="NCBIfam" id="TIGR02532">
    <property type="entry name" value="IV_pilin_GFxxxE"/>
    <property type="match status" value="1"/>
</dbReference>
<dbReference type="PROSITE" id="PS00409">
    <property type="entry name" value="PROKAR_NTER_METHYL"/>
    <property type="match status" value="1"/>
</dbReference>
<evidence type="ECO:0000313" key="3">
    <source>
        <dbReference type="EMBL" id="ADG30041.1"/>
    </source>
</evidence>
<dbReference type="EMBL" id="CP002021">
    <property type="protein sequence ID" value="ADG30041.1"/>
    <property type="molecule type" value="Genomic_DNA"/>
</dbReference>
<dbReference type="InterPro" id="IPR032092">
    <property type="entry name" value="PilW"/>
</dbReference>
<dbReference type="Pfam" id="PF16074">
    <property type="entry name" value="PilW"/>
    <property type="match status" value="1"/>
</dbReference>
<dbReference type="eggNOG" id="COG4966">
    <property type="taxonomic scope" value="Bacteria"/>
</dbReference>
<gene>
    <name evidence="3" type="ordered locus">Tint_0641</name>
</gene>
<evidence type="ECO:0000256" key="2">
    <source>
        <dbReference type="SAM" id="Phobius"/>
    </source>
</evidence>
<dbReference type="AlphaFoldDB" id="D5X5Y8"/>
<name>D5X5Y8_THIK1</name>
<dbReference type="BioCyc" id="TINT75379:TINT_RS03215-MONOMER"/>
<dbReference type="InterPro" id="IPR012902">
    <property type="entry name" value="N_methyl_site"/>
</dbReference>
<dbReference type="KEGG" id="tin:Tint_0641"/>
<reference evidence="3" key="1">
    <citation type="submission" date="2010-04" db="EMBL/GenBank/DDBJ databases">
        <title>Complete sequence of Thiomonas intermedia K12.</title>
        <authorList>
            <consortium name="US DOE Joint Genome Institute"/>
            <person name="Lucas S."/>
            <person name="Copeland A."/>
            <person name="Lapidus A."/>
            <person name="Cheng J.-F."/>
            <person name="Bruce D."/>
            <person name="Goodwin L."/>
            <person name="Pitluck S."/>
            <person name="Davenport K."/>
            <person name="Detter J.C."/>
            <person name="Han C."/>
            <person name="Tapia R."/>
            <person name="Land M."/>
            <person name="Hauser L."/>
            <person name="Kyrpides N."/>
            <person name="Ovchinnikova G."/>
            <person name="Kerfeld C.A."/>
            <person name="Cannon G.C."/>
            <person name="Heinhorst S."/>
            <person name="Woyke T."/>
        </authorList>
    </citation>
    <scope>NUCLEOTIDE SEQUENCE [LARGE SCALE GENOMIC DNA]</scope>
    <source>
        <strain evidence="3">K12</strain>
    </source>
</reference>
<dbReference type="HOGENOM" id="CLU_625462_0_0_4"/>
<keyword evidence="2" id="KW-0812">Transmembrane</keyword>
<protein>
    <recommendedName>
        <fullName evidence="4">Prepilin-type N-terminal cleavage/methylation domain-containing protein</fullName>
    </recommendedName>
</protein>
<evidence type="ECO:0008006" key="4">
    <source>
        <dbReference type="Google" id="ProtNLM"/>
    </source>
</evidence>
<dbReference type="Pfam" id="PF07963">
    <property type="entry name" value="N_methyl"/>
    <property type="match status" value="1"/>
</dbReference>
<feature type="region of interest" description="Disordered" evidence="1">
    <location>
        <begin position="20"/>
        <end position="41"/>
    </location>
</feature>
<keyword evidence="2" id="KW-1133">Transmembrane helix</keyword>
<organism evidence="3">
    <name type="scientific">Thiomonas intermedia (strain K12)</name>
    <name type="common">Thiobacillus intermedius</name>
    <dbReference type="NCBI Taxonomy" id="75379"/>
    <lineage>
        <taxon>Bacteria</taxon>
        <taxon>Pseudomonadati</taxon>
        <taxon>Pseudomonadota</taxon>
        <taxon>Betaproteobacteria</taxon>
        <taxon>Burkholderiales</taxon>
        <taxon>Thiomonas</taxon>
    </lineage>
</organism>
<accession>D5X5Y8</accession>
<proteinExistence type="predicted"/>
<dbReference type="STRING" id="75379.Tint_0641"/>
<feature type="transmembrane region" description="Helical" evidence="2">
    <location>
        <begin position="53"/>
        <end position="73"/>
    </location>
</feature>
<sequence length="474" mass="49658">MKEPFNLLRTSPPEGVSIVSERSYGKDRALPTRTPLSDTQPSVKRRLQRGLSLVELMVALVIGLIFSLAVLVVQSSLTKQNVVMSDAMQRDSQTRAALDLITRDLSNAGYFQNGPNLDNQCYLTLSYGVNGGNATVVAPAAAASEPSALPTTSTLSAQTDPNLYTPPNGNTSVVLTMTMATSTPQTGGPVKVIFPGQSPPNAPPNGTNLVLSQIPAGAKAGDTGLLRLQDFRSSNKTVCFQIPLSHIPAQSSTQPYSVDSLNNASLTPPINTPFQTKGYTGFQNALISAGLLPKGGQLGFGDFNGGPAGTVTLTDLGPPAQQNLQTVAYWVTNQSNSAGGQFPALMRAVINAQTGAVVGQPVAVSAGVVSLIALFGVGTSASGVTQYLTGKDVQAQNQLGNIRSVWIALVSRSLQPDVNTQYQSPATIAVTLPTPNNSYGHAFDYQVPAGARGYHYSVISTEVAVRNALWMSTP</sequence>
<dbReference type="GO" id="GO:0043683">
    <property type="term" value="P:type IV pilus assembly"/>
    <property type="evidence" value="ECO:0007669"/>
    <property type="project" value="InterPro"/>
</dbReference>